<organism evidence="1 2">
    <name type="scientific">Trichinella patagoniensis</name>
    <dbReference type="NCBI Taxonomy" id="990121"/>
    <lineage>
        <taxon>Eukaryota</taxon>
        <taxon>Metazoa</taxon>
        <taxon>Ecdysozoa</taxon>
        <taxon>Nematoda</taxon>
        <taxon>Enoplea</taxon>
        <taxon>Dorylaimia</taxon>
        <taxon>Trichinellida</taxon>
        <taxon>Trichinellidae</taxon>
        <taxon>Trichinella</taxon>
    </lineage>
</organism>
<accession>A0A0V0XL08</accession>
<proteinExistence type="predicted"/>
<dbReference type="EMBL" id="JYDQ01004797">
    <property type="protein sequence ID" value="KRX88682.1"/>
    <property type="molecule type" value="Genomic_DNA"/>
</dbReference>
<protein>
    <submittedName>
        <fullName evidence="1">Uncharacterized protein</fullName>
    </submittedName>
</protein>
<feature type="non-terminal residue" evidence="1">
    <location>
        <position position="81"/>
    </location>
</feature>
<dbReference type="Proteomes" id="UP000054783">
    <property type="component" value="Unassembled WGS sequence"/>
</dbReference>
<gene>
    <name evidence="1" type="ORF">T12_197</name>
</gene>
<dbReference type="AlphaFoldDB" id="A0A0V0XL08"/>
<reference evidence="1 2" key="1">
    <citation type="submission" date="2015-01" db="EMBL/GenBank/DDBJ databases">
        <title>Evolution of Trichinella species and genotypes.</title>
        <authorList>
            <person name="Korhonen P.K."/>
            <person name="Edoardo P."/>
            <person name="Giuseppe L.R."/>
            <person name="Gasser R.B."/>
        </authorList>
    </citation>
    <scope>NUCLEOTIDE SEQUENCE [LARGE SCALE GENOMIC DNA]</scope>
    <source>
        <strain evidence="1">ISS2496</strain>
    </source>
</reference>
<comment type="caution">
    <text evidence="1">The sequence shown here is derived from an EMBL/GenBank/DDBJ whole genome shotgun (WGS) entry which is preliminary data.</text>
</comment>
<name>A0A0V0XL08_9BILA</name>
<sequence>MFNAGTHVPTRISAPAAARALAIAHPYPLSSATPAINALLPLKSIGNPDLRSSLSFLSDMALVTTLLYLCEADEKLRRKDL</sequence>
<evidence type="ECO:0000313" key="2">
    <source>
        <dbReference type="Proteomes" id="UP000054783"/>
    </source>
</evidence>
<evidence type="ECO:0000313" key="1">
    <source>
        <dbReference type="EMBL" id="KRX88682.1"/>
    </source>
</evidence>
<keyword evidence="2" id="KW-1185">Reference proteome</keyword>